<name>A0A081DFM7_NONUL</name>
<accession>A0A081DFM7</accession>
<dbReference type="AlphaFoldDB" id="A0A081DFM7"/>
<dbReference type="InterPro" id="IPR052509">
    <property type="entry name" value="Metal_resp_DNA-bind_regulator"/>
</dbReference>
<reference evidence="2 3" key="1">
    <citation type="journal article" date="2014" name="Genome Announc.">
        <title>Draft Genome Sequences of Marine Flavobacterium Nonlabens Strains NR17, NR24, NR27, NR32, NR33, and Ara13.</title>
        <authorList>
            <person name="Nakanishi M."/>
            <person name="Meirelles P."/>
            <person name="Suzuki R."/>
            <person name="Takatani N."/>
            <person name="Mino S."/>
            <person name="Suda W."/>
            <person name="Oshima K."/>
            <person name="Hattori M."/>
            <person name="Ohkuma M."/>
            <person name="Hosokawa M."/>
            <person name="Miyashita K."/>
            <person name="Thompson F.L."/>
            <person name="Niwa A."/>
            <person name="Sawabe T."/>
            <person name="Sawabe T."/>
        </authorList>
    </citation>
    <scope>NUCLEOTIDE SEQUENCE [LARGE SCALE GENOMIC DNA]</scope>
    <source>
        <strain evidence="3">JCM19296</strain>
    </source>
</reference>
<dbReference type="Proteomes" id="UP000028980">
    <property type="component" value="Unassembled WGS sequence"/>
</dbReference>
<dbReference type="PANTHER" id="PTHR33169">
    <property type="entry name" value="PADR-FAMILY TRANSCRIPTIONAL REGULATOR"/>
    <property type="match status" value="1"/>
</dbReference>
<protein>
    <submittedName>
        <fullName evidence="2">Transcriptional regulator</fullName>
    </submittedName>
</protein>
<dbReference type="Pfam" id="PF03551">
    <property type="entry name" value="PadR"/>
    <property type="match status" value="1"/>
</dbReference>
<dbReference type="InterPro" id="IPR036390">
    <property type="entry name" value="WH_DNA-bd_sf"/>
</dbReference>
<gene>
    <name evidence="2" type="ORF">JCM19296_3332</name>
</gene>
<evidence type="ECO:0000313" key="3">
    <source>
        <dbReference type="Proteomes" id="UP000028980"/>
    </source>
</evidence>
<dbReference type="PANTHER" id="PTHR33169:SF14">
    <property type="entry name" value="TRANSCRIPTIONAL REGULATOR RV3488"/>
    <property type="match status" value="1"/>
</dbReference>
<feature type="domain" description="Transcription regulator PadR N-terminal" evidence="1">
    <location>
        <begin position="24"/>
        <end position="95"/>
    </location>
</feature>
<organism evidence="2 3">
    <name type="scientific">Nonlabens ulvanivorans</name>
    <name type="common">Persicivirga ulvanivorans</name>
    <dbReference type="NCBI Taxonomy" id="906888"/>
    <lineage>
        <taxon>Bacteria</taxon>
        <taxon>Pseudomonadati</taxon>
        <taxon>Bacteroidota</taxon>
        <taxon>Flavobacteriia</taxon>
        <taxon>Flavobacteriales</taxon>
        <taxon>Flavobacteriaceae</taxon>
        <taxon>Nonlabens</taxon>
    </lineage>
</organism>
<dbReference type="InterPro" id="IPR005149">
    <property type="entry name" value="Tscrpt_reg_PadR_N"/>
</dbReference>
<sequence>MYIYIRTLGMSTSQLYRGSLTTIILKLLEENGEMYGYEITQRVKELTQGDLEIKEGALYPSLHKMEAAGHLTVTAKKVDNRVRKYYDITPAGKEETVNRLAELDEFLANMQRIINPKLSFE</sequence>
<evidence type="ECO:0000313" key="2">
    <source>
        <dbReference type="EMBL" id="GAK77723.1"/>
    </source>
</evidence>
<proteinExistence type="predicted"/>
<comment type="caution">
    <text evidence="2">The sequence shown here is derived from an EMBL/GenBank/DDBJ whole genome shotgun (WGS) entry which is preliminary data.</text>
</comment>
<dbReference type="SUPFAM" id="SSF46785">
    <property type="entry name" value="Winged helix' DNA-binding domain"/>
    <property type="match status" value="1"/>
</dbReference>
<dbReference type="EMBL" id="BBLG01000012">
    <property type="protein sequence ID" value="GAK77723.1"/>
    <property type="molecule type" value="Genomic_DNA"/>
</dbReference>
<dbReference type="Gene3D" id="1.10.10.10">
    <property type="entry name" value="Winged helix-like DNA-binding domain superfamily/Winged helix DNA-binding domain"/>
    <property type="match status" value="1"/>
</dbReference>
<evidence type="ECO:0000259" key="1">
    <source>
        <dbReference type="Pfam" id="PF03551"/>
    </source>
</evidence>
<dbReference type="InterPro" id="IPR036388">
    <property type="entry name" value="WH-like_DNA-bd_sf"/>
</dbReference>